<dbReference type="Pfam" id="PF14947">
    <property type="entry name" value="HTH_45"/>
    <property type="match status" value="1"/>
</dbReference>
<dbReference type="InterPro" id="IPR036388">
    <property type="entry name" value="WH-like_DNA-bd_sf"/>
</dbReference>
<accession>A0A9E8VB66</accession>
<dbReference type="InterPro" id="IPR036390">
    <property type="entry name" value="WH_DNA-bd_sf"/>
</dbReference>
<sequence length="84" mass="9967">MEEFMEDVLPLCEIIMEECKKERRRDEIMKMFPVPEQVINTVLEFLCQTELLKREGETYKITEAGRAFLELSISDAEEWGDEYA</sequence>
<evidence type="ECO:0000259" key="1">
    <source>
        <dbReference type="Pfam" id="PF14947"/>
    </source>
</evidence>
<evidence type="ECO:0000313" key="2">
    <source>
        <dbReference type="EMBL" id="WAE39676.1"/>
    </source>
</evidence>
<name>A0A9E8VB66_9VIRU</name>
<reference evidence="2 3" key="1">
    <citation type="submission" date="2022-10" db="EMBL/GenBank/DDBJ databases">
        <title>Evolutionary Diversification of Methanotrophic Ca. Methanophagales (ANME-1) and Their Expansive Virome.</title>
        <authorList>
            <person name="Laso-Perez R."/>
            <person name="Wu F."/>
            <person name="Cremiere A."/>
            <person name="Speth D.R."/>
            <person name="Magyar J.S."/>
            <person name="Krupovic M."/>
            <person name="Orphan V.J."/>
        </authorList>
    </citation>
    <scope>NUCLEOTIDE SEQUENCE [LARGE SCALE GENOMIC DNA]</scope>
</reference>
<organism evidence="2 3">
    <name type="scientific">Methanophagales virus GBV303</name>
    <dbReference type="NCBI Taxonomy" id="2986514"/>
    <lineage>
        <taxon>Viruses</taxon>
        <taxon>Viruses incertae sedis</taxon>
        <taxon>Itzamnaviridae</taxon>
        <taxon>Demiitzamnavirus</taxon>
        <taxon>Demiitzamnavirus mexicoense</taxon>
    </lineage>
</organism>
<dbReference type="Proteomes" id="UP001156932">
    <property type="component" value="Segment"/>
</dbReference>
<gene>
    <name evidence="2" type="ORF">NNKAGPMP_00040</name>
</gene>
<protein>
    <recommendedName>
        <fullName evidence="1">ArnR1-like winged helix-turn-helix domain-containing protein</fullName>
    </recommendedName>
</protein>
<evidence type="ECO:0000313" key="3">
    <source>
        <dbReference type="Proteomes" id="UP001156932"/>
    </source>
</evidence>
<dbReference type="EMBL" id="OP880254">
    <property type="protein sequence ID" value="WAE39676.1"/>
    <property type="molecule type" value="Genomic_DNA"/>
</dbReference>
<dbReference type="InterPro" id="IPR038723">
    <property type="entry name" value="ArnR1-like_HTH"/>
</dbReference>
<keyword evidence="3" id="KW-1185">Reference proteome</keyword>
<feature type="domain" description="ArnR1-like winged helix-turn-helix" evidence="1">
    <location>
        <begin position="15"/>
        <end position="70"/>
    </location>
</feature>
<dbReference type="SUPFAM" id="SSF46785">
    <property type="entry name" value="Winged helix' DNA-binding domain"/>
    <property type="match status" value="1"/>
</dbReference>
<dbReference type="Gene3D" id="1.10.10.10">
    <property type="entry name" value="Winged helix-like DNA-binding domain superfamily/Winged helix DNA-binding domain"/>
    <property type="match status" value="1"/>
</dbReference>
<proteinExistence type="predicted"/>